<dbReference type="RefSeq" id="WP_284348806.1">
    <property type="nucleotide sequence ID" value="NZ_BRXS01000001.1"/>
</dbReference>
<evidence type="ECO:0000313" key="3">
    <source>
        <dbReference type="EMBL" id="GLC24355.1"/>
    </source>
</evidence>
<proteinExistence type="predicted"/>
<evidence type="ECO:0000313" key="4">
    <source>
        <dbReference type="Proteomes" id="UP001161325"/>
    </source>
</evidence>
<evidence type="ECO:0000256" key="1">
    <source>
        <dbReference type="SAM" id="MobiDB-lite"/>
    </source>
</evidence>
<dbReference type="AlphaFoldDB" id="A0AA37V0F1"/>
<feature type="region of interest" description="Disordered" evidence="1">
    <location>
        <begin position="83"/>
        <end position="145"/>
    </location>
</feature>
<reference evidence="3" key="1">
    <citation type="submission" date="2022-08" db="EMBL/GenBank/DDBJ databases">
        <title>Draft genome sequencing of Roseisolibacter agri AW1220.</title>
        <authorList>
            <person name="Tobiishi Y."/>
            <person name="Tonouchi A."/>
        </authorList>
    </citation>
    <scope>NUCLEOTIDE SEQUENCE</scope>
    <source>
        <strain evidence="3">AW1220</strain>
    </source>
</reference>
<sequence>MPASVTLASAALAAVTLLAVPGAAHAQLVGVPVPPPRPVPAAVAAAAAADSADPNRPKPFRADTAAIIQKLDIQAWVDSAAPALARAPRPAPAVVTPVPRVDPAPPAVAPATRPATPPRRTPARPSQDARRPAPADSTARPSRAP</sequence>
<organism evidence="3 4">
    <name type="scientific">Roseisolibacter agri</name>
    <dbReference type="NCBI Taxonomy" id="2014610"/>
    <lineage>
        <taxon>Bacteria</taxon>
        <taxon>Pseudomonadati</taxon>
        <taxon>Gemmatimonadota</taxon>
        <taxon>Gemmatimonadia</taxon>
        <taxon>Gemmatimonadales</taxon>
        <taxon>Gemmatimonadaceae</taxon>
        <taxon>Roseisolibacter</taxon>
    </lineage>
</organism>
<keyword evidence="2" id="KW-0732">Signal</keyword>
<name>A0AA37V0F1_9BACT</name>
<feature type="chain" id="PRO_5041244476" evidence="2">
    <location>
        <begin position="27"/>
        <end position="145"/>
    </location>
</feature>
<accession>A0AA37V0F1</accession>
<feature type="compositionally biased region" description="Low complexity" evidence="1">
    <location>
        <begin position="83"/>
        <end position="99"/>
    </location>
</feature>
<protein>
    <submittedName>
        <fullName evidence="3">Uncharacterized protein</fullName>
    </submittedName>
</protein>
<dbReference type="EMBL" id="BRXS01000001">
    <property type="protein sequence ID" value="GLC24355.1"/>
    <property type="molecule type" value="Genomic_DNA"/>
</dbReference>
<gene>
    <name evidence="3" type="ORF">rosag_08680</name>
</gene>
<comment type="caution">
    <text evidence="3">The sequence shown here is derived from an EMBL/GenBank/DDBJ whole genome shotgun (WGS) entry which is preliminary data.</text>
</comment>
<feature type="signal peptide" evidence="2">
    <location>
        <begin position="1"/>
        <end position="26"/>
    </location>
</feature>
<evidence type="ECO:0000256" key="2">
    <source>
        <dbReference type="SAM" id="SignalP"/>
    </source>
</evidence>
<keyword evidence="4" id="KW-1185">Reference proteome</keyword>
<dbReference type="Proteomes" id="UP001161325">
    <property type="component" value="Unassembled WGS sequence"/>
</dbReference>